<evidence type="ECO:0000313" key="2">
    <source>
        <dbReference type="EMBL" id="QII81418.1"/>
    </source>
</evidence>
<accession>A0A6G7K840</accession>
<dbReference type="SUPFAM" id="SSF160527">
    <property type="entry name" value="V-type ATPase subunit E-like"/>
    <property type="match status" value="1"/>
</dbReference>
<dbReference type="Proteomes" id="UP000501451">
    <property type="component" value="Chromosome"/>
</dbReference>
<dbReference type="Gene3D" id="3.30.2320.30">
    <property type="entry name" value="ATP synthase, E subunit, C-terminal"/>
    <property type="match status" value="1"/>
</dbReference>
<keyword evidence="3" id="KW-1185">Reference proteome</keyword>
<feature type="region of interest" description="Disordered" evidence="1">
    <location>
        <begin position="19"/>
        <end position="40"/>
    </location>
</feature>
<reference evidence="2 3" key="1">
    <citation type="journal article" date="2017" name="Int. J. Syst. Evol. Microbiol.">
        <title>Jeotgalibaca porci sp. nov. and Jeotgalibaca arthritidis sp. nov., isolated from pigs, and emended description of the genus Jeotgalibaca.</title>
        <authorList>
            <person name="Zamora L."/>
            <person name="Perez-Sancho M."/>
            <person name="Dominguez L."/>
            <person name="Fernandez-Garayzabal J.F."/>
            <person name="Vela A.I."/>
        </authorList>
    </citation>
    <scope>NUCLEOTIDE SEQUENCE [LARGE SCALE GENOMIC DNA]</scope>
    <source>
        <strain evidence="2 3">CECT 9157</strain>
    </source>
</reference>
<dbReference type="RefSeq" id="WP_166161026.1">
    <property type="nucleotide sequence ID" value="NZ_CP049740.1"/>
</dbReference>
<dbReference type="AlphaFoldDB" id="A0A6G7K840"/>
<evidence type="ECO:0000313" key="3">
    <source>
        <dbReference type="Proteomes" id="UP000501451"/>
    </source>
</evidence>
<dbReference type="EMBL" id="CP049740">
    <property type="protein sequence ID" value="QII81418.1"/>
    <property type="molecule type" value="Genomic_DNA"/>
</dbReference>
<organism evidence="2 3">
    <name type="scientific">Jeotgalibaca arthritidis</name>
    <dbReference type="NCBI Taxonomy" id="1868794"/>
    <lineage>
        <taxon>Bacteria</taxon>
        <taxon>Bacillati</taxon>
        <taxon>Bacillota</taxon>
        <taxon>Bacilli</taxon>
        <taxon>Lactobacillales</taxon>
        <taxon>Carnobacteriaceae</taxon>
        <taxon>Jeotgalibaca</taxon>
    </lineage>
</organism>
<dbReference type="KEGG" id="jar:G7057_02280"/>
<dbReference type="InterPro" id="IPR038495">
    <property type="entry name" value="ATPase_E_C"/>
</dbReference>
<protein>
    <submittedName>
        <fullName evidence="2">ATPase</fullName>
    </submittedName>
</protein>
<evidence type="ECO:0000256" key="1">
    <source>
        <dbReference type="SAM" id="MobiDB-lite"/>
    </source>
</evidence>
<proteinExistence type="predicted"/>
<gene>
    <name evidence="2" type="ORF">G7057_02280</name>
</gene>
<name>A0A6G7K840_9LACT</name>
<sequence length="198" mass="22928">MSDITKLTDKIIQDAKKRQEHYLKDASQKTERREELRKKQLTKQKEERLAAYEKEIRAEMSLEVSDLHIKSRAKVLAAKEALLDELFQEALESFEHMSETEFTAFLEKSLKRSALSGNVQLILGEESEKYADKATIEKWITFAQPDIELSVAKVAVPRRGGFLLKQDTIEYNFLFESLLQNAEEELSSQLLDLLFLED</sequence>